<dbReference type="InterPro" id="IPR045518">
    <property type="entry name" value="2EXR"/>
</dbReference>
<comment type="caution">
    <text evidence="2">The sequence shown here is derived from an EMBL/GenBank/DDBJ whole genome shotgun (WGS) entry which is preliminary data.</text>
</comment>
<gene>
    <name evidence="2" type="ORF">PG991_010464</name>
</gene>
<sequence length="284" mass="33696">MENQLVISTSRIEAPTEFHPFMRLPIELRTQIWEELIPEIHDRIIWVREPGWLKVDPKRFTSILLHVSPESRRIYLARFPMALNVCSCDLELGKGHILDGHWHNRGTIYINPLHDVLAIGQPWQESDTRDSDFYHGTTIFSDALGFDVQWTEEDVSENPYTGDDFALLARPLRRQRPRDRMRKLIEFPITMAHHPGDSEIEKSEWIYRWWEEYRWEEDSVDGIIDNENDDDPTESWDFNGVTKRHMFTGTLDNNQIWEFHRDMDCLSGSELLQKWNGNFTVIDE</sequence>
<name>A0ABR1RIH0_9PEZI</name>
<evidence type="ECO:0000313" key="3">
    <source>
        <dbReference type="Proteomes" id="UP001396898"/>
    </source>
</evidence>
<organism evidence="2 3">
    <name type="scientific">Apiospora marii</name>
    <dbReference type="NCBI Taxonomy" id="335849"/>
    <lineage>
        <taxon>Eukaryota</taxon>
        <taxon>Fungi</taxon>
        <taxon>Dikarya</taxon>
        <taxon>Ascomycota</taxon>
        <taxon>Pezizomycotina</taxon>
        <taxon>Sordariomycetes</taxon>
        <taxon>Xylariomycetidae</taxon>
        <taxon>Amphisphaeriales</taxon>
        <taxon>Apiosporaceae</taxon>
        <taxon>Apiospora</taxon>
    </lineage>
</organism>
<keyword evidence="3" id="KW-1185">Reference proteome</keyword>
<dbReference type="PANTHER" id="PTHR35910:SF1">
    <property type="entry name" value="2EXR DOMAIN-CONTAINING PROTEIN"/>
    <property type="match status" value="1"/>
</dbReference>
<feature type="domain" description="2EXR" evidence="1">
    <location>
        <begin position="18"/>
        <end position="117"/>
    </location>
</feature>
<dbReference type="Proteomes" id="UP001396898">
    <property type="component" value="Unassembled WGS sequence"/>
</dbReference>
<evidence type="ECO:0000313" key="2">
    <source>
        <dbReference type="EMBL" id="KAK8013089.1"/>
    </source>
</evidence>
<evidence type="ECO:0000259" key="1">
    <source>
        <dbReference type="Pfam" id="PF20150"/>
    </source>
</evidence>
<reference evidence="2 3" key="1">
    <citation type="submission" date="2023-01" db="EMBL/GenBank/DDBJ databases">
        <title>Analysis of 21 Apiospora genomes using comparative genomics revels a genus with tremendous synthesis potential of carbohydrate active enzymes and secondary metabolites.</title>
        <authorList>
            <person name="Sorensen T."/>
        </authorList>
    </citation>
    <scope>NUCLEOTIDE SEQUENCE [LARGE SCALE GENOMIC DNA]</scope>
    <source>
        <strain evidence="2 3">CBS 20057</strain>
    </source>
</reference>
<dbReference type="PANTHER" id="PTHR35910">
    <property type="entry name" value="2EXR DOMAIN-CONTAINING PROTEIN"/>
    <property type="match status" value="1"/>
</dbReference>
<accession>A0ABR1RIH0</accession>
<proteinExistence type="predicted"/>
<dbReference type="EMBL" id="JAQQWI010000015">
    <property type="protein sequence ID" value="KAK8013089.1"/>
    <property type="molecule type" value="Genomic_DNA"/>
</dbReference>
<dbReference type="Pfam" id="PF20150">
    <property type="entry name" value="2EXR"/>
    <property type="match status" value="1"/>
</dbReference>
<protein>
    <recommendedName>
        <fullName evidence="1">2EXR domain-containing protein</fullName>
    </recommendedName>
</protein>